<dbReference type="Proteomes" id="UP001060215">
    <property type="component" value="Chromosome 5"/>
</dbReference>
<organism evidence="1 2">
    <name type="scientific">Camellia lanceoleosa</name>
    <dbReference type="NCBI Taxonomy" id="1840588"/>
    <lineage>
        <taxon>Eukaryota</taxon>
        <taxon>Viridiplantae</taxon>
        <taxon>Streptophyta</taxon>
        <taxon>Embryophyta</taxon>
        <taxon>Tracheophyta</taxon>
        <taxon>Spermatophyta</taxon>
        <taxon>Magnoliopsida</taxon>
        <taxon>eudicotyledons</taxon>
        <taxon>Gunneridae</taxon>
        <taxon>Pentapetalae</taxon>
        <taxon>asterids</taxon>
        <taxon>Ericales</taxon>
        <taxon>Theaceae</taxon>
        <taxon>Camellia</taxon>
    </lineage>
</organism>
<name>A0ACC0HCU6_9ERIC</name>
<accession>A0ACC0HCU6</accession>
<gene>
    <name evidence="1" type="ORF">LOK49_LG06G02076</name>
</gene>
<protein>
    <submittedName>
        <fullName evidence="1">Eukaryotic translation initiation factor 2A</fullName>
    </submittedName>
</protein>
<comment type="caution">
    <text evidence="1">The sequence shown here is derived from an EMBL/GenBank/DDBJ whole genome shotgun (WGS) entry which is preliminary data.</text>
</comment>
<keyword evidence="1" id="KW-0396">Initiation factor</keyword>
<evidence type="ECO:0000313" key="2">
    <source>
        <dbReference type="Proteomes" id="UP001060215"/>
    </source>
</evidence>
<dbReference type="EMBL" id="CM045762">
    <property type="protein sequence ID" value="KAI8011159.1"/>
    <property type="molecule type" value="Genomic_DNA"/>
</dbReference>
<keyword evidence="1" id="KW-0648">Protein biosynthesis</keyword>
<evidence type="ECO:0000313" key="1">
    <source>
        <dbReference type="EMBL" id="KAI8011159.1"/>
    </source>
</evidence>
<sequence length="1073" mass="118728">MSNASKQQPLPVAASQLVRRRPSSPAPASPAPVEKLLDGHSIFCARHDFLVVFLYITSYMKRDLFNSEKRSGRQTRNPLLRTLCQPVMAVVDPSPSLEILVRGPEGFTLWTGPPYNNGQPSIKIERVPCTSAKFSEDGSKLMVIKSDSIISIHGCKSSKEIRSFEFPNILAATLSPRGTYLQTFQKVSSPQEKNVILWKTETGDSVYCLFQKNMTKTTWPSIRFSSDEAIACRLATNEIQFFDGWDFSKGIINRLRVPGVAAVELSKSPGSHVAAFVPESKGIPASVQIFACGKDSQSPPVARRSFFRCSTVQLNWNSGSTGLLIVVQSDVDKTNQSYYGESKLHYLTTDGSHDGVVPLRKEGPVHDVQWSCSGSEFAVVYGFMPARATVFDKKCNALLELGSGPYNTIRWNPKGKFLCVAGFGNLPGDMAFWDYMEKRQLGTTKAECSVTSEWSPDGCYFMTATTAPRLQVDNGIKIFHYNGSLYFKKMFDKLYQAEWKPESPDRFGDIAELVKSIDSLKVEETKLQGQGSKSSQSSAKAASANPPTQKPAAYRPPHAKTADAIQAERSGRQTRNPLLRTLCQPVMAVVDPSPSLEILVRGPEGFTLWTGPPYNNGQPSIKIERVPCTSAKFSEDGSKLMVIKSDSIISIHGCKSSKEIRSFEFPNILAATLSPRGTYLQTFQKVSSPQEKNVILWKTETGDSVYCLFQKNMTKTTWPSIRFSSDEAIACRLATNEIQFFDGWDFSKGIINRLRVPGVAAVELSKSPGSHVAAFVPESKGFLPVSRYLLVERIHRVNLLPKELLPMFNSAAELELWFYRASNCCAVRCKEGPVHDVQWSCSGSEFAVVYGFMPARATVFDKKCNALLELGSGPYNTIRWNPKGKFLCVAGFGNLPGDMAFWDYMEKRQLGTTKAECSVTSEWSPDGCYFMTATTAPRLQVDNGIKIFHYNGSLYFKKMFDKLYQAEWKPESPDRFGDIAELVKSIDSLKVEETKLQGQGSKSSQSSAKAASANPPTQKPAAYRPPHAKTADAIQAQLFGGSATQEMSKNALKNKKKREKQREKKAADAATSG</sequence>
<keyword evidence="2" id="KW-1185">Reference proteome</keyword>
<reference evidence="1 2" key="1">
    <citation type="journal article" date="2022" name="Plant J.">
        <title>Chromosome-level genome of Camellia lanceoleosa provides a valuable resource for understanding genome evolution and self-incompatibility.</title>
        <authorList>
            <person name="Gong W."/>
            <person name="Xiao S."/>
            <person name="Wang L."/>
            <person name="Liao Z."/>
            <person name="Chang Y."/>
            <person name="Mo W."/>
            <person name="Hu G."/>
            <person name="Li W."/>
            <person name="Zhao G."/>
            <person name="Zhu H."/>
            <person name="Hu X."/>
            <person name="Ji K."/>
            <person name="Xiang X."/>
            <person name="Song Q."/>
            <person name="Yuan D."/>
            <person name="Jin S."/>
            <person name="Zhang L."/>
        </authorList>
    </citation>
    <scope>NUCLEOTIDE SEQUENCE [LARGE SCALE GENOMIC DNA]</scope>
    <source>
        <strain evidence="1">SQ_2022a</strain>
    </source>
</reference>
<proteinExistence type="predicted"/>